<organism evidence="1 2">
    <name type="scientific">Tepidibacter hydrothermalis</name>
    <dbReference type="NCBI Taxonomy" id="3036126"/>
    <lineage>
        <taxon>Bacteria</taxon>
        <taxon>Bacillati</taxon>
        <taxon>Bacillota</taxon>
        <taxon>Clostridia</taxon>
        <taxon>Peptostreptococcales</taxon>
        <taxon>Peptostreptococcaceae</taxon>
        <taxon>Tepidibacter</taxon>
    </lineage>
</organism>
<keyword evidence="2" id="KW-1185">Reference proteome</keyword>
<keyword evidence="1" id="KW-0503">Monooxygenase</keyword>
<dbReference type="EMBL" id="CP120733">
    <property type="protein sequence ID" value="WFD08886.1"/>
    <property type="molecule type" value="Genomic_DNA"/>
</dbReference>
<dbReference type="Proteomes" id="UP001222800">
    <property type="component" value="Chromosome"/>
</dbReference>
<evidence type="ECO:0000313" key="1">
    <source>
        <dbReference type="EMBL" id="WFD08886.1"/>
    </source>
</evidence>
<sequence length="103" mass="11893">MRLLQMDFKTEGPWGDDMSIAFKELAKDISTEDKLIWKIWTENEETGEGGGIYLFETQEALDKYLKKHTERLTGFGITDIIAKVFNVNEPLTLMNRGYLGETR</sequence>
<dbReference type="NCBIfam" id="NF008333">
    <property type="entry name" value="PRK11118.1"/>
    <property type="match status" value="1"/>
</dbReference>
<dbReference type="InterPro" id="IPR011008">
    <property type="entry name" value="Dimeric_a/b-barrel"/>
</dbReference>
<dbReference type="GO" id="GO:0004497">
    <property type="term" value="F:monooxygenase activity"/>
    <property type="evidence" value="ECO:0007669"/>
    <property type="project" value="UniProtKB-KW"/>
</dbReference>
<dbReference type="Pfam" id="PF08803">
    <property type="entry name" value="ydhR"/>
    <property type="match status" value="1"/>
</dbReference>
<dbReference type="Gene3D" id="3.30.70.100">
    <property type="match status" value="1"/>
</dbReference>
<protein>
    <submittedName>
        <fullName evidence="1">Monooxygenase</fullName>
    </submittedName>
</protein>
<accession>A0ABY8E7J9</accession>
<dbReference type="RefSeq" id="WP_277730803.1">
    <property type="nucleotide sequence ID" value="NZ_CP120733.1"/>
</dbReference>
<proteinExistence type="predicted"/>
<reference evidence="1 2" key="1">
    <citation type="submission" date="2023-03" db="EMBL/GenBank/DDBJ databases">
        <title>Complete genome sequence of Tepidibacter sp. SWIR-1, isolated from a deep-sea hydrothermal vent.</title>
        <authorList>
            <person name="Li X."/>
        </authorList>
    </citation>
    <scope>NUCLEOTIDE SEQUENCE [LARGE SCALE GENOMIC DNA]</scope>
    <source>
        <strain evidence="1 2">SWIR-1</strain>
    </source>
</reference>
<dbReference type="SUPFAM" id="SSF54909">
    <property type="entry name" value="Dimeric alpha+beta barrel"/>
    <property type="match status" value="1"/>
</dbReference>
<keyword evidence="1" id="KW-0560">Oxidoreductase</keyword>
<dbReference type="InterPro" id="IPR014910">
    <property type="entry name" value="YdhR"/>
</dbReference>
<gene>
    <name evidence="1" type="ORF">P4S50_10840</name>
</gene>
<dbReference type="PANTHER" id="PTHR39169">
    <property type="match status" value="1"/>
</dbReference>
<evidence type="ECO:0000313" key="2">
    <source>
        <dbReference type="Proteomes" id="UP001222800"/>
    </source>
</evidence>
<dbReference type="PANTHER" id="PTHR39169:SF1">
    <property type="entry name" value="MONOOXYGENASE YDHR-RELATED"/>
    <property type="match status" value="1"/>
</dbReference>
<name>A0ABY8E7J9_9FIRM</name>